<gene>
    <name evidence="2" type="ORF">DM02DRAFT_612169</name>
</gene>
<evidence type="ECO:0000256" key="1">
    <source>
        <dbReference type="SAM" id="MobiDB-lite"/>
    </source>
</evidence>
<dbReference type="GO" id="GO:0006261">
    <property type="term" value="P:DNA-templated DNA replication"/>
    <property type="evidence" value="ECO:0007669"/>
    <property type="project" value="TreeGrafter"/>
</dbReference>
<evidence type="ECO:0008006" key="4">
    <source>
        <dbReference type="Google" id="ProtNLM"/>
    </source>
</evidence>
<dbReference type="OrthoDB" id="337486at2759"/>
<feature type="region of interest" description="Disordered" evidence="1">
    <location>
        <begin position="1"/>
        <end position="51"/>
    </location>
</feature>
<dbReference type="PANTHER" id="PTHR14303">
    <property type="entry name" value="DNA POLYMERASE DELTA SUBUNIT 4"/>
    <property type="match status" value="1"/>
</dbReference>
<evidence type="ECO:0000313" key="3">
    <source>
        <dbReference type="Proteomes" id="UP000244855"/>
    </source>
</evidence>
<dbReference type="Pfam" id="PF04081">
    <property type="entry name" value="DNA_pol_delta_4"/>
    <property type="match status" value="1"/>
</dbReference>
<accession>A0A2V1DYW4</accession>
<dbReference type="EMBL" id="KZ805330">
    <property type="protein sequence ID" value="PVI03543.1"/>
    <property type="molecule type" value="Genomic_DNA"/>
</dbReference>
<dbReference type="GO" id="GO:0000731">
    <property type="term" value="P:DNA synthesis involved in DNA repair"/>
    <property type="evidence" value="ECO:0007669"/>
    <property type="project" value="InterPro"/>
</dbReference>
<dbReference type="InterPro" id="IPR007218">
    <property type="entry name" value="DNA_pol_delta_4"/>
</dbReference>
<dbReference type="PANTHER" id="PTHR14303:SF0">
    <property type="entry name" value="DNA POLYMERASE DELTA SUBUNIT 4"/>
    <property type="match status" value="1"/>
</dbReference>
<name>A0A2V1DYW4_9PLEO</name>
<protein>
    <recommendedName>
        <fullName evidence="4">DNA polymerase delta subunit 4</fullName>
    </recommendedName>
</protein>
<dbReference type="STRING" id="97972.A0A2V1DYW4"/>
<sequence length="199" mass="22221">MPPKRRSAGAQPKSQQATLAFHGASNRVTKPGTRAINAKKNLLGGSTKKEPAPDVVDVVTAEDEVLEHTTGEAAIIQQTVREQEHQDTPEEVEAREITPKQIQTYWKEEESSHSIAPRVHQEDLSVEEKILRRFDLSGQYGPCTGIARLKRWKRAHRLGLEPPTEVLAVLLKEQDEKDKVAVQKSCVDELLSSYAEIDV</sequence>
<reference evidence="2 3" key="1">
    <citation type="journal article" date="2018" name="Sci. Rep.">
        <title>Comparative genomics provides insights into the lifestyle and reveals functional heterogeneity of dark septate endophytic fungi.</title>
        <authorList>
            <person name="Knapp D.G."/>
            <person name="Nemeth J.B."/>
            <person name="Barry K."/>
            <person name="Hainaut M."/>
            <person name="Henrissat B."/>
            <person name="Johnson J."/>
            <person name="Kuo A."/>
            <person name="Lim J.H.P."/>
            <person name="Lipzen A."/>
            <person name="Nolan M."/>
            <person name="Ohm R.A."/>
            <person name="Tamas L."/>
            <person name="Grigoriev I.V."/>
            <person name="Spatafora J.W."/>
            <person name="Nagy L.G."/>
            <person name="Kovacs G.M."/>
        </authorList>
    </citation>
    <scope>NUCLEOTIDE SEQUENCE [LARGE SCALE GENOMIC DNA]</scope>
    <source>
        <strain evidence="2 3">DSE2036</strain>
    </source>
</reference>
<proteinExistence type="predicted"/>
<keyword evidence="3" id="KW-1185">Reference proteome</keyword>
<evidence type="ECO:0000313" key="2">
    <source>
        <dbReference type="EMBL" id="PVI03543.1"/>
    </source>
</evidence>
<dbReference type="AlphaFoldDB" id="A0A2V1DYW4"/>
<dbReference type="GO" id="GO:0003887">
    <property type="term" value="F:DNA-directed DNA polymerase activity"/>
    <property type="evidence" value="ECO:0007669"/>
    <property type="project" value="TreeGrafter"/>
</dbReference>
<dbReference type="Proteomes" id="UP000244855">
    <property type="component" value="Unassembled WGS sequence"/>
</dbReference>
<dbReference type="GO" id="GO:0043625">
    <property type="term" value="C:delta DNA polymerase complex"/>
    <property type="evidence" value="ECO:0007669"/>
    <property type="project" value="TreeGrafter"/>
</dbReference>
<organism evidence="2 3">
    <name type="scientific">Periconia macrospinosa</name>
    <dbReference type="NCBI Taxonomy" id="97972"/>
    <lineage>
        <taxon>Eukaryota</taxon>
        <taxon>Fungi</taxon>
        <taxon>Dikarya</taxon>
        <taxon>Ascomycota</taxon>
        <taxon>Pezizomycotina</taxon>
        <taxon>Dothideomycetes</taxon>
        <taxon>Pleosporomycetidae</taxon>
        <taxon>Pleosporales</taxon>
        <taxon>Massarineae</taxon>
        <taxon>Periconiaceae</taxon>
        <taxon>Periconia</taxon>
    </lineage>
</organism>